<evidence type="ECO:0000256" key="1">
    <source>
        <dbReference type="SAM" id="SignalP"/>
    </source>
</evidence>
<dbReference type="InterPro" id="IPR025665">
    <property type="entry name" value="Beta-barrel_OMP_2"/>
</dbReference>
<keyword evidence="1" id="KW-0732">Signal</keyword>
<evidence type="ECO:0000313" key="3">
    <source>
        <dbReference type="EMBL" id="MFB9210999.1"/>
    </source>
</evidence>
<dbReference type="RefSeq" id="WP_290246370.1">
    <property type="nucleotide sequence ID" value="NZ_JAUFQT010000001.1"/>
</dbReference>
<keyword evidence="4" id="KW-1185">Reference proteome</keyword>
<proteinExistence type="predicted"/>
<gene>
    <name evidence="3" type="ORF">ACFFUR_04215</name>
</gene>
<feature type="domain" description="Outer membrane protein beta-barrel" evidence="2">
    <location>
        <begin position="21"/>
        <end position="163"/>
    </location>
</feature>
<sequence length="183" mass="19673">MKKGILFILCFVLALAYQNASAQTGIRAGWNYPDVQGVEAGANMGFHAGVYSKLNMLGIVAIEPGVQYSQKGCKPENIGSSPKDRLHYIDFPVLVRVGIFPMINLFAGPQASFLVARKYEGSTDFSTIGEMKNYELGGVAGIGVNLPLGFNVQGSYDFGLTSINYDGKTTQNSVIKVSLGKSF</sequence>
<evidence type="ECO:0000259" key="2">
    <source>
        <dbReference type="Pfam" id="PF13568"/>
    </source>
</evidence>
<feature type="chain" id="PRO_5047341149" evidence="1">
    <location>
        <begin position="23"/>
        <end position="183"/>
    </location>
</feature>
<organism evidence="3 4">
    <name type="scientific">Echinicola jeungdonensis</name>
    <dbReference type="NCBI Taxonomy" id="709343"/>
    <lineage>
        <taxon>Bacteria</taxon>
        <taxon>Pseudomonadati</taxon>
        <taxon>Bacteroidota</taxon>
        <taxon>Cytophagia</taxon>
        <taxon>Cytophagales</taxon>
        <taxon>Cyclobacteriaceae</taxon>
        <taxon>Echinicola</taxon>
    </lineage>
</organism>
<dbReference type="Pfam" id="PF13568">
    <property type="entry name" value="OMP_b-brl_2"/>
    <property type="match status" value="1"/>
</dbReference>
<comment type="caution">
    <text evidence="3">The sequence shown here is derived from an EMBL/GenBank/DDBJ whole genome shotgun (WGS) entry which is preliminary data.</text>
</comment>
<reference evidence="3 4" key="1">
    <citation type="submission" date="2024-09" db="EMBL/GenBank/DDBJ databases">
        <authorList>
            <person name="Sun Q."/>
            <person name="Mori K."/>
        </authorList>
    </citation>
    <scope>NUCLEOTIDE SEQUENCE [LARGE SCALE GENOMIC DNA]</scope>
    <source>
        <strain evidence="3 4">CECT 7682</strain>
    </source>
</reference>
<dbReference type="EMBL" id="JBHMEW010000036">
    <property type="protein sequence ID" value="MFB9210999.1"/>
    <property type="molecule type" value="Genomic_DNA"/>
</dbReference>
<accession>A0ABV5J2F0</accession>
<name>A0ABV5J2F0_9BACT</name>
<dbReference type="Proteomes" id="UP001589654">
    <property type="component" value="Unassembled WGS sequence"/>
</dbReference>
<evidence type="ECO:0000313" key="4">
    <source>
        <dbReference type="Proteomes" id="UP001589654"/>
    </source>
</evidence>
<feature type="signal peptide" evidence="1">
    <location>
        <begin position="1"/>
        <end position="22"/>
    </location>
</feature>
<protein>
    <submittedName>
        <fullName evidence="3">Porin family protein</fullName>
    </submittedName>
</protein>